<keyword evidence="2" id="KW-1185">Reference proteome</keyword>
<keyword evidence="1" id="KW-0614">Plasmid</keyword>
<evidence type="ECO:0000313" key="1">
    <source>
        <dbReference type="EMBL" id="ADL35948.1"/>
    </source>
</evidence>
<dbReference type="AlphaFoldDB" id="E0S3G6"/>
<accession>E0S3G6</accession>
<dbReference type="EMBL" id="CP001812">
    <property type="protein sequence ID" value="ADL35948.1"/>
    <property type="molecule type" value="Genomic_DNA"/>
</dbReference>
<dbReference type="KEGG" id="bpb:bpr_II007"/>
<geneLocation type="plasmid" evidence="1 2">
    <name>pCY360</name>
</geneLocation>
<dbReference type="Proteomes" id="UP000001299">
    <property type="component" value="Plasmid pCY360"/>
</dbReference>
<dbReference type="HOGENOM" id="CLU_1718935_0_0_9"/>
<dbReference type="RefSeq" id="WP_013282598.1">
    <property type="nucleotide sequence ID" value="NC_014389.1"/>
</dbReference>
<organism evidence="1 2">
    <name type="scientific">Butyrivibrio proteoclasticus (strain ATCC 51982 / DSM 14932 / B316)</name>
    <name type="common">Clostridium proteoclasticum</name>
    <dbReference type="NCBI Taxonomy" id="515622"/>
    <lineage>
        <taxon>Bacteria</taxon>
        <taxon>Bacillati</taxon>
        <taxon>Bacillota</taxon>
        <taxon>Clostridia</taxon>
        <taxon>Lachnospirales</taxon>
        <taxon>Lachnospiraceae</taxon>
        <taxon>Butyrivibrio</taxon>
    </lineage>
</organism>
<evidence type="ECO:0000313" key="2">
    <source>
        <dbReference type="Proteomes" id="UP000001299"/>
    </source>
</evidence>
<name>E0S3G6_BUTPB</name>
<sequence length="152" mass="17284">MNACITESSVRDAMLLLHDNLELSHEDISQLLIEKNMAWSFEEAVLKCTYLGTCKQLDYIISSEDEDILIDGEPADALALIVSIQHNPDSWGYCKNSEILSKWLDKYDSNIKCGINIPLDNSREYSVIEPKFYNAPAAPSFLLKIFKMVCMR</sequence>
<reference evidence="1 2" key="1">
    <citation type="journal article" date="2010" name="PLoS ONE">
        <title>The glycobiome of the rumen bacterium Butyrivibrio proteoclasticus B316(T) highlights adaptation to a polysaccharide-rich environment.</title>
        <authorList>
            <person name="Kelly W.J."/>
            <person name="Leahy S.C."/>
            <person name="Altermann E."/>
            <person name="Yeoman C.J."/>
            <person name="Dunne J.C."/>
            <person name="Kong Z."/>
            <person name="Pacheco D.M."/>
            <person name="Li D."/>
            <person name="Noel S.J."/>
            <person name="Moon C.D."/>
            <person name="Cookson A.L."/>
            <person name="Attwood G.T."/>
        </authorList>
    </citation>
    <scope>NUCLEOTIDE SEQUENCE [LARGE SCALE GENOMIC DNA]</scope>
    <source>
        <strain evidence="2">ATCC 51982 / DSM 14932 / B316</strain>
        <plasmid evidence="2">Plasmid pCY360</plasmid>
    </source>
</reference>
<gene>
    <name evidence="1" type="ordered locus">bpr_II007</name>
</gene>
<protein>
    <submittedName>
        <fullName evidence="1">Uncharacterized protein</fullName>
    </submittedName>
</protein>
<proteinExistence type="predicted"/>